<name>A0ABU7MGI4_9ACTN</name>
<dbReference type="SUPFAM" id="SSF52096">
    <property type="entry name" value="ClpP/crotonase"/>
    <property type="match status" value="2"/>
</dbReference>
<evidence type="ECO:0000256" key="2">
    <source>
        <dbReference type="SAM" id="MobiDB-lite"/>
    </source>
</evidence>
<feature type="domain" description="CoA carboxyltransferase C-terminal" evidence="4">
    <location>
        <begin position="279"/>
        <end position="517"/>
    </location>
</feature>
<dbReference type="EC" id="6.-.-.-" evidence="5"/>
<reference evidence="5 6" key="1">
    <citation type="submission" date="2024-01" db="EMBL/GenBank/DDBJ databases">
        <title>Draft genome sequence of Gordonia sp. LSe1-13.</title>
        <authorList>
            <person name="Suphannarot A."/>
            <person name="Mingma R."/>
        </authorList>
    </citation>
    <scope>NUCLEOTIDE SEQUENCE [LARGE SCALE GENOMIC DNA]</scope>
    <source>
        <strain evidence="5 6">LSe1-13</strain>
    </source>
</reference>
<dbReference type="Proteomes" id="UP001347146">
    <property type="component" value="Unassembled WGS sequence"/>
</dbReference>
<proteinExistence type="inferred from homology"/>
<evidence type="ECO:0000313" key="6">
    <source>
        <dbReference type="Proteomes" id="UP001347146"/>
    </source>
</evidence>
<keyword evidence="6" id="KW-1185">Reference proteome</keyword>
<accession>A0ABU7MGI4</accession>
<evidence type="ECO:0000259" key="3">
    <source>
        <dbReference type="PROSITE" id="PS50980"/>
    </source>
</evidence>
<comment type="similarity">
    <text evidence="1">Belongs to the AccD/PCCB family.</text>
</comment>
<dbReference type="RefSeq" id="WP_330434212.1">
    <property type="nucleotide sequence ID" value="NZ_JAZDUF010000005.1"/>
</dbReference>
<dbReference type="InterPro" id="IPR051047">
    <property type="entry name" value="AccD/PCCB"/>
</dbReference>
<dbReference type="Pfam" id="PF01039">
    <property type="entry name" value="Carboxyl_trans"/>
    <property type="match status" value="1"/>
</dbReference>
<keyword evidence="5" id="KW-0436">Ligase</keyword>
<feature type="region of interest" description="Disordered" evidence="2">
    <location>
        <begin position="1"/>
        <end position="22"/>
    </location>
</feature>
<evidence type="ECO:0000259" key="4">
    <source>
        <dbReference type="PROSITE" id="PS50989"/>
    </source>
</evidence>
<feature type="compositionally biased region" description="Low complexity" evidence="2">
    <location>
        <begin position="9"/>
        <end position="21"/>
    </location>
</feature>
<comment type="caution">
    <text evidence="5">The sequence shown here is derived from an EMBL/GenBank/DDBJ whole genome shotgun (WGS) entry which is preliminary data.</text>
</comment>
<dbReference type="Gene3D" id="3.90.226.10">
    <property type="entry name" value="2-enoyl-CoA Hydratase, Chain A, domain 1"/>
    <property type="match status" value="2"/>
</dbReference>
<dbReference type="PROSITE" id="PS50989">
    <property type="entry name" value="COA_CT_CTER"/>
    <property type="match status" value="1"/>
</dbReference>
<evidence type="ECO:0000313" key="5">
    <source>
        <dbReference type="EMBL" id="MEE3852229.1"/>
    </source>
</evidence>
<gene>
    <name evidence="5" type="ORF">VZC37_17955</name>
</gene>
<dbReference type="InterPro" id="IPR029045">
    <property type="entry name" value="ClpP/crotonase-like_dom_sf"/>
</dbReference>
<protein>
    <submittedName>
        <fullName evidence="5">Acyl-CoA carboxylase subunit beta</fullName>
        <ecNumber evidence="5">6.-.-.-</ecNumber>
    </submittedName>
</protein>
<dbReference type="PANTHER" id="PTHR43842">
    <property type="entry name" value="PROPIONYL-COA CARBOXYLASE BETA CHAIN"/>
    <property type="match status" value="1"/>
</dbReference>
<feature type="domain" description="CoA carboxyltransferase N-terminal" evidence="3">
    <location>
        <begin position="20"/>
        <end position="270"/>
    </location>
</feature>
<dbReference type="PANTHER" id="PTHR43842:SF2">
    <property type="entry name" value="PROPIONYL-COA CARBOXYLASE BETA CHAIN, MITOCHONDRIAL"/>
    <property type="match status" value="1"/>
</dbReference>
<evidence type="ECO:0000256" key="1">
    <source>
        <dbReference type="ARBA" id="ARBA00006102"/>
    </source>
</evidence>
<dbReference type="InterPro" id="IPR011763">
    <property type="entry name" value="COA_CT_C"/>
</dbReference>
<dbReference type="InterPro" id="IPR011762">
    <property type="entry name" value="COA_CT_N"/>
</dbReference>
<dbReference type="GO" id="GO:0016874">
    <property type="term" value="F:ligase activity"/>
    <property type="evidence" value="ECO:0007669"/>
    <property type="project" value="UniProtKB-KW"/>
</dbReference>
<organism evidence="5 6">
    <name type="scientific">Gordonia sesuvii</name>
    <dbReference type="NCBI Taxonomy" id="3116777"/>
    <lineage>
        <taxon>Bacteria</taxon>
        <taxon>Bacillati</taxon>
        <taxon>Actinomycetota</taxon>
        <taxon>Actinomycetes</taxon>
        <taxon>Mycobacteriales</taxon>
        <taxon>Gordoniaceae</taxon>
        <taxon>Gordonia</taxon>
    </lineage>
</organism>
<dbReference type="PROSITE" id="PS50980">
    <property type="entry name" value="COA_CT_NTER"/>
    <property type="match status" value="1"/>
</dbReference>
<dbReference type="EMBL" id="JAZDUF010000005">
    <property type="protein sequence ID" value="MEE3852229.1"/>
    <property type="molecule type" value="Genomic_DNA"/>
</dbReference>
<dbReference type="InterPro" id="IPR034733">
    <property type="entry name" value="AcCoA_carboxyl_beta"/>
</dbReference>
<sequence>MTESTVSETAGTQAPATGTTAEKLADLREKLESAKEPGGEKAIAKREAKGICSPRERLMMLFDPGTFVEIGALAKMPGAAHSGYGDGVVTGHGLVHGRPVAAFSHDQTVFGGTVGEMFGRKVSALMEWAGKIGCPMVGINDSAGARIQDAVTSLAWYAEMGRRNLLLSGLAPQVSVILGKCAGGAVYTPANTDILVAVEDKSYMFVTGPDVLKQVNGEDISAEDLGSAHNQARWGNIHHVAQDEKSAFDWVREYLQYMPSSAYEQPPVINPGLEPEITDSDLSLNAFMPDNDNAGYDMHDIIIKLFDDGAFHEVGELFAPNILTGYARVDGRSVGVVANQPNVMSGVLDTDSSEKATRFVRICNAFRIPLIFLVDTPGILPGLAEEQKGTIRRSGKFLYAYVEADVPKVTVVLRKAYGGAYAVMGCKQLGADINLAWPSAKIAVMGAESAAAVLTRRQTDGMSAAEADKVRRDFIDFYNTMMATPYLAAERGYIDAVIEPAETRLQLRKALAQLRDKTEYRTPRKHYLMPI</sequence>